<sequence>MSSHDIEQTLLNINAAKLSFENVADEKSPIVPAIKIELMHLSNLLSELTE</sequence>
<dbReference type="Proteomes" id="UP000808038">
    <property type="component" value="Unassembled WGS sequence"/>
</dbReference>
<gene>
    <name evidence="1" type="ORF">HAU43_00795</name>
</gene>
<evidence type="ECO:0000313" key="1">
    <source>
        <dbReference type="EMBL" id="MBJ7631653.1"/>
    </source>
</evidence>
<organism evidence="1 2">
    <name type="scientific">Weissella confusa</name>
    <name type="common">Lactobacillus confusus</name>
    <dbReference type="NCBI Taxonomy" id="1583"/>
    <lineage>
        <taxon>Bacteria</taxon>
        <taxon>Bacillati</taxon>
        <taxon>Bacillota</taxon>
        <taxon>Bacilli</taxon>
        <taxon>Lactobacillales</taxon>
        <taxon>Lactobacillaceae</taxon>
        <taxon>Weissella</taxon>
    </lineage>
</organism>
<evidence type="ECO:0000313" key="2">
    <source>
        <dbReference type="Proteomes" id="UP000808038"/>
    </source>
</evidence>
<dbReference type="EMBL" id="JAAOCX010000001">
    <property type="protein sequence ID" value="MBJ7631653.1"/>
    <property type="molecule type" value="Genomic_DNA"/>
</dbReference>
<comment type="caution">
    <text evidence="1">The sequence shown here is derived from an EMBL/GenBank/DDBJ whole genome shotgun (WGS) entry which is preliminary data.</text>
</comment>
<dbReference type="RefSeq" id="WP_167846706.1">
    <property type="nucleotide sequence ID" value="NZ_JAAOCW010000001.1"/>
</dbReference>
<name>A0AAE2S6H9_WEICO</name>
<proteinExistence type="predicted"/>
<protein>
    <submittedName>
        <fullName evidence="1">Uncharacterized protein</fullName>
    </submittedName>
</protein>
<dbReference type="AlphaFoldDB" id="A0AAE2S6H9"/>
<reference evidence="1" key="1">
    <citation type="submission" date="2020-02" db="EMBL/GenBank/DDBJ databases">
        <authorList>
            <person name="Fontana A."/>
            <person name="Patrone V."/>
            <person name="Morelli L."/>
        </authorList>
    </citation>
    <scope>NUCLEOTIDE SEQUENCE</scope>
    <source>
        <strain evidence="1">CCUG 30943</strain>
    </source>
</reference>
<accession>A0AAE2S6H9</accession>
<reference evidence="1" key="2">
    <citation type="journal article" date="2021" name="Int. J. Food Microbiol.">
        <title>Safety demonstration of a microbial species for use in the food chain: Weissella confusa.</title>
        <authorList>
            <person name="Bourdichon F."/>
            <person name="Patrone V."/>
            <person name="Fontana A."/>
            <person name="Milani G."/>
            <person name="Morelli L."/>
        </authorList>
    </citation>
    <scope>NUCLEOTIDE SEQUENCE</scope>
    <source>
        <strain evidence="1">CCUG 30943</strain>
    </source>
</reference>